<evidence type="ECO:0000256" key="1">
    <source>
        <dbReference type="ARBA" id="ARBA00004761"/>
    </source>
</evidence>
<keyword evidence="6 9" id="KW-0418">Kinase</keyword>
<evidence type="ECO:0000256" key="3">
    <source>
        <dbReference type="ARBA" id="ARBA00012054"/>
    </source>
</evidence>
<protein>
    <recommendedName>
        <fullName evidence="3 9">Gluconokinase</fullName>
        <ecNumber evidence="3 9">2.7.1.12</ecNumber>
    </recommendedName>
</protein>
<dbReference type="InterPro" id="IPR031322">
    <property type="entry name" value="Shikimate/glucono_kinase"/>
</dbReference>
<dbReference type="Proteomes" id="UP000830631">
    <property type="component" value="Chromosome"/>
</dbReference>
<dbReference type="CDD" id="cd02021">
    <property type="entry name" value="GntK"/>
    <property type="match status" value="1"/>
</dbReference>
<dbReference type="SUPFAM" id="SSF52540">
    <property type="entry name" value="P-loop containing nucleoside triphosphate hydrolases"/>
    <property type="match status" value="1"/>
</dbReference>
<keyword evidence="5 9" id="KW-0547">Nucleotide-binding</keyword>
<evidence type="ECO:0000256" key="2">
    <source>
        <dbReference type="ARBA" id="ARBA00008420"/>
    </source>
</evidence>
<dbReference type="PANTHER" id="PTHR43442:SF3">
    <property type="entry name" value="GLUCONOKINASE-RELATED"/>
    <property type="match status" value="1"/>
</dbReference>
<evidence type="ECO:0000256" key="4">
    <source>
        <dbReference type="ARBA" id="ARBA00022679"/>
    </source>
</evidence>
<accession>A0ABY4J632</accession>
<dbReference type="PANTHER" id="PTHR43442">
    <property type="entry name" value="GLUCONOKINASE-RELATED"/>
    <property type="match status" value="1"/>
</dbReference>
<dbReference type="InterPro" id="IPR027417">
    <property type="entry name" value="P-loop_NTPase"/>
</dbReference>
<comment type="catalytic activity">
    <reaction evidence="8 9">
        <text>D-gluconate + ATP = 6-phospho-D-gluconate + ADP + H(+)</text>
        <dbReference type="Rhea" id="RHEA:19433"/>
        <dbReference type="ChEBI" id="CHEBI:15378"/>
        <dbReference type="ChEBI" id="CHEBI:18391"/>
        <dbReference type="ChEBI" id="CHEBI:30616"/>
        <dbReference type="ChEBI" id="CHEBI:58759"/>
        <dbReference type="ChEBI" id="CHEBI:456216"/>
        <dbReference type="EC" id="2.7.1.12"/>
    </reaction>
</comment>
<dbReference type="Pfam" id="PF01202">
    <property type="entry name" value="SKI"/>
    <property type="match status" value="1"/>
</dbReference>
<evidence type="ECO:0000313" key="10">
    <source>
        <dbReference type="EMBL" id="UPL19475.1"/>
    </source>
</evidence>
<dbReference type="InterPro" id="IPR006001">
    <property type="entry name" value="Therm_gnt_kin"/>
</dbReference>
<evidence type="ECO:0000256" key="5">
    <source>
        <dbReference type="ARBA" id="ARBA00022741"/>
    </source>
</evidence>
<dbReference type="NCBIfam" id="TIGR01313">
    <property type="entry name" value="therm_gnt_kin"/>
    <property type="match status" value="1"/>
</dbReference>
<reference evidence="10 11" key="1">
    <citation type="submission" date="2021-06" db="EMBL/GenBank/DDBJ databases">
        <title>Genome-based taxonomic framework of Microbacterium strains isolated from marine environment, the description of four new species and reclassification of four preexisting species.</title>
        <authorList>
            <person name="Lee S.D."/>
            <person name="Kim S.-M."/>
            <person name="Byeon Y.-S."/>
            <person name="Yang H.L."/>
            <person name="Kim I.S."/>
        </authorList>
    </citation>
    <scope>NUCLEOTIDE SEQUENCE [LARGE SCALE GENOMIC DNA]</scope>
    <source>
        <strain evidence="10 11">KSW4-10</strain>
    </source>
</reference>
<sequence length="167" mass="18143">MGPSGSGKSTVGAFLAQTVGARFVDGDDLHPEANVRKMAAGIALDDNDRLPWLRLVGETLRGEERIVVACSALRRTYRDLIRDEAPDAFFAELTIARAVLEERMRLRTDHFMPAALLDSQLEALESLEADEGGIRVDESADVRTASAAIAAAVQREEGPAPRDQSLR</sequence>
<evidence type="ECO:0000256" key="7">
    <source>
        <dbReference type="ARBA" id="ARBA00022840"/>
    </source>
</evidence>
<comment type="similarity">
    <text evidence="2 9">Belongs to the gluconokinase GntK/GntV family.</text>
</comment>
<dbReference type="EMBL" id="CP078078">
    <property type="protein sequence ID" value="UPL19475.1"/>
    <property type="molecule type" value="Genomic_DNA"/>
</dbReference>
<evidence type="ECO:0000313" key="11">
    <source>
        <dbReference type="Proteomes" id="UP000830631"/>
    </source>
</evidence>
<name>A0ABY4J632_9MICO</name>
<keyword evidence="7 9" id="KW-0067">ATP-binding</keyword>
<keyword evidence="4 9" id="KW-0808">Transferase</keyword>
<comment type="pathway">
    <text evidence="1">Carbohydrate acid metabolism.</text>
</comment>
<organism evidence="10 11">
    <name type="scientific">Microbacterium aurugineum</name>
    <dbReference type="NCBI Taxonomy" id="2851642"/>
    <lineage>
        <taxon>Bacteria</taxon>
        <taxon>Bacillati</taxon>
        <taxon>Actinomycetota</taxon>
        <taxon>Actinomycetes</taxon>
        <taxon>Micrococcales</taxon>
        <taxon>Microbacteriaceae</taxon>
        <taxon>Microbacterium</taxon>
    </lineage>
</organism>
<evidence type="ECO:0000256" key="8">
    <source>
        <dbReference type="ARBA" id="ARBA00048090"/>
    </source>
</evidence>
<gene>
    <name evidence="10" type="ORF">KV397_05165</name>
</gene>
<proteinExistence type="inferred from homology"/>
<dbReference type="EC" id="2.7.1.12" evidence="3 9"/>
<dbReference type="Gene3D" id="3.40.50.300">
    <property type="entry name" value="P-loop containing nucleotide triphosphate hydrolases"/>
    <property type="match status" value="1"/>
</dbReference>
<evidence type="ECO:0000256" key="6">
    <source>
        <dbReference type="ARBA" id="ARBA00022777"/>
    </source>
</evidence>
<keyword evidence="11" id="KW-1185">Reference proteome</keyword>
<evidence type="ECO:0000256" key="9">
    <source>
        <dbReference type="RuleBase" id="RU363066"/>
    </source>
</evidence>